<dbReference type="PROSITE" id="PS50297">
    <property type="entry name" value="ANK_REP_REGION"/>
    <property type="match status" value="2"/>
</dbReference>
<dbReference type="InterPro" id="IPR002110">
    <property type="entry name" value="Ankyrin_rpt"/>
</dbReference>
<dbReference type="RefSeq" id="WP_090364684.1">
    <property type="nucleotide sequence ID" value="NZ_FMUB01000022.1"/>
</dbReference>
<dbReference type="EMBL" id="FMUB01000022">
    <property type="protein sequence ID" value="SCX34167.1"/>
    <property type="molecule type" value="Genomic_DNA"/>
</dbReference>
<evidence type="ECO:0000256" key="2">
    <source>
        <dbReference type="ARBA" id="ARBA00023043"/>
    </source>
</evidence>
<evidence type="ECO:0000256" key="3">
    <source>
        <dbReference type="PROSITE-ProRule" id="PRU00023"/>
    </source>
</evidence>
<sequence>MDEWGSKVARTPLHASAAYNLVDDLGRELAEGYDVNDADETGFTPLHSACFQCSYDAAKVLLEAGASAGLQDKWGNTPLSYVVKNDENSLRMVTLLVEYGADPTIENNYGHSPLSNSKRMQGTEHLVPVLESAAARKTG</sequence>
<dbReference type="PROSITE" id="PS50088">
    <property type="entry name" value="ANK_REPEAT"/>
    <property type="match status" value="2"/>
</dbReference>
<dbReference type="PANTHER" id="PTHR24171:SF9">
    <property type="entry name" value="ANKYRIN REPEAT DOMAIN-CONTAINING PROTEIN 39"/>
    <property type="match status" value="1"/>
</dbReference>
<feature type="repeat" description="ANK" evidence="3">
    <location>
        <begin position="74"/>
        <end position="108"/>
    </location>
</feature>
<dbReference type="SUPFAM" id="SSF48403">
    <property type="entry name" value="Ankyrin repeat"/>
    <property type="match status" value="1"/>
</dbReference>
<evidence type="ECO:0000313" key="5">
    <source>
        <dbReference type="Proteomes" id="UP000199707"/>
    </source>
</evidence>
<evidence type="ECO:0000256" key="1">
    <source>
        <dbReference type="ARBA" id="ARBA00022737"/>
    </source>
</evidence>
<gene>
    <name evidence="4" type="ORF">SAMN02799620_06236</name>
</gene>
<dbReference type="STRING" id="1502745.SAMN02799620_06236"/>
<dbReference type="Proteomes" id="UP000199707">
    <property type="component" value="Unassembled WGS sequence"/>
</dbReference>
<evidence type="ECO:0000313" key="4">
    <source>
        <dbReference type="EMBL" id="SCX34167.1"/>
    </source>
</evidence>
<name>A0A1G4X250_9MYCO</name>
<reference evidence="5" key="1">
    <citation type="submission" date="2016-10" db="EMBL/GenBank/DDBJ databases">
        <authorList>
            <person name="Varghese N."/>
            <person name="Submissions S."/>
        </authorList>
    </citation>
    <scope>NUCLEOTIDE SEQUENCE [LARGE SCALE GENOMIC DNA]</scope>
    <source>
        <strain evidence="5">UNC267MFSha1.1M11</strain>
    </source>
</reference>
<dbReference type="InterPro" id="IPR036770">
    <property type="entry name" value="Ankyrin_rpt-contain_sf"/>
</dbReference>
<organism evidence="4 5">
    <name type="scientific">Mycolicibacterium fluoranthenivorans</name>
    <dbReference type="NCBI Taxonomy" id="258505"/>
    <lineage>
        <taxon>Bacteria</taxon>
        <taxon>Bacillati</taxon>
        <taxon>Actinomycetota</taxon>
        <taxon>Actinomycetes</taxon>
        <taxon>Mycobacteriales</taxon>
        <taxon>Mycobacteriaceae</taxon>
        <taxon>Mycolicibacterium</taxon>
    </lineage>
</organism>
<dbReference type="Gene3D" id="1.25.40.20">
    <property type="entry name" value="Ankyrin repeat-containing domain"/>
    <property type="match status" value="1"/>
</dbReference>
<dbReference type="Pfam" id="PF12796">
    <property type="entry name" value="Ank_2"/>
    <property type="match status" value="1"/>
</dbReference>
<proteinExistence type="predicted"/>
<dbReference type="AlphaFoldDB" id="A0A1G4X250"/>
<accession>A0A1G4X250</accession>
<dbReference type="SMART" id="SM00248">
    <property type="entry name" value="ANK"/>
    <property type="match status" value="2"/>
</dbReference>
<feature type="repeat" description="ANK" evidence="3">
    <location>
        <begin position="41"/>
        <end position="73"/>
    </location>
</feature>
<keyword evidence="2 3" id="KW-0040">ANK repeat</keyword>
<dbReference type="Pfam" id="PF00023">
    <property type="entry name" value="Ank"/>
    <property type="match status" value="1"/>
</dbReference>
<keyword evidence="1" id="KW-0677">Repeat</keyword>
<dbReference type="PANTHER" id="PTHR24171">
    <property type="entry name" value="ANKYRIN REPEAT DOMAIN-CONTAINING PROTEIN 39-RELATED"/>
    <property type="match status" value="1"/>
</dbReference>
<protein>
    <submittedName>
        <fullName evidence="4">Ankyrin repeat-containing protein</fullName>
    </submittedName>
</protein>